<dbReference type="PRINTS" id="PR00111">
    <property type="entry name" value="ABHYDROLASE"/>
</dbReference>
<dbReference type="Proteomes" id="UP001257739">
    <property type="component" value="Unassembled WGS sequence"/>
</dbReference>
<dbReference type="InterPro" id="IPR000073">
    <property type="entry name" value="AB_hydrolase_1"/>
</dbReference>
<evidence type="ECO:0000313" key="2">
    <source>
        <dbReference type="EMBL" id="MDR7085313.1"/>
    </source>
</evidence>
<protein>
    <submittedName>
        <fullName evidence="2">Pimeloyl-ACP methyl ester carboxylesterase</fullName>
    </submittedName>
</protein>
<evidence type="ECO:0000259" key="1">
    <source>
        <dbReference type="Pfam" id="PF00561"/>
    </source>
</evidence>
<dbReference type="SUPFAM" id="SSF53474">
    <property type="entry name" value="alpha/beta-Hydrolases"/>
    <property type="match status" value="1"/>
</dbReference>
<name>A0ABU1UJH3_9ACTN</name>
<keyword evidence="3" id="KW-1185">Reference proteome</keyword>
<dbReference type="PANTHER" id="PTHR43798">
    <property type="entry name" value="MONOACYLGLYCEROL LIPASE"/>
    <property type="match status" value="1"/>
</dbReference>
<feature type="domain" description="AB hydrolase-1" evidence="1">
    <location>
        <begin position="67"/>
        <end position="291"/>
    </location>
</feature>
<sequence length="330" mass="35528">MTHTLGAAAGVATRLTGSAARSGMRVAVRRSGKVPDRSPLPPGTMINLEGRGETCVVDTGEPFPGAPTVLLLHGIATTASLCWFTTVDELRADHRVVLMDQRWHGRGLPADRFSLNECADDIDALLTTLDIEQVVVVGYSMGGALAQVLVRRHPGRISGLMLCSTAPTWKGNKAEALFYPVLGAITAISRRHTSSKVRSKADSLPPLSEIEQDDVMQWAWSEFRATSFWSLPEVLAELGRFDARKDLASVTVPSAVVVTSEDKVIPAERQLEMAALIPGAKTFMASGGHASVVLDSENWRPVFLEALADVTARIARKKPKADVLKTRLGA</sequence>
<gene>
    <name evidence="2" type="ORF">J2X11_000152</name>
</gene>
<accession>A0ABU1UJH3</accession>
<dbReference type="InterPro" id="IPR050266">
    <property type="entry name" value="AB_hydrolase_sf"/>
</dbReference>
<dbReference type="RefSeq" id="WP_309965383.1">
    <property type="nucleotide sequence ID" value="NZ_JAVDWH010000001.1"/>
</dbReference>
<comment type="caution">
    <text evidence="2">The sequence shown here is derived from an EMBL/GenBank/DDBJ whole genome shotgun (WGS) entry which is preliminary data.</text>
</comment>
<dbReference type="InterPro" id="IPR029058">
    <property type="entry name" value="AB_hydrolase_fold"/>
</dbReference>
<dbReference type="Gene3D" id="3.40.50.1820">
    <property type="entry name" value="alpha/beta hydrolase"/>
    <property type="match status" value="1"/>
</dbReference>
<organism evidence="2 3">
    <name type="scientific">Aeromicrobium panaciterrae</name>
    <dbReference type="NCBI Taxonomy" id="363861"/>
    <lineage>
        <taxon>Bacteria</taxon>
        <taxon>Bacillati</taxon>
        <taxon>Actinomycetota</taxon>
        <taxon>Actinomycetes</taxon>
        <taxon>Propionibacteriales</taxon>
        <taxon>Nocardioidaceae</taxon>
        <taxon>Aeromicrobium</taxon>
    </lineage>
</organism>
<dbReference type="EMBL" id="JAVDWH010000001">
    <property type="protein sequence ID" value="MDR7085313.1"/>
    <property type="molecule type" value="Genomic_DNA"/>
</dbReference>
<reference evidence="2 3" key="1">
    <citation type="submission" date="2023-07" db="EMBL/GenBank/DDBJ databases">
        <title>Sorghum-associated microbial communities from plants grown in Nebraska, USA.</title>
        <authorList>
            <person name="Schachtman D."/>
        </authorList>
    </citation>
    <scope>NUCLEOTIDE SEQUENCE [LARGE SCALE GENOMIC DNA]</scope>
    <source>
        <strain evidence="2 3">BE248</strain>
    </source>
</reference>
<evidence type="ECO:0000313" key="3">
    <source>
        <dbReference type="Proteomes" id="UP001257739"/>
    </source>
</evidence>
<proteinExistence type="predicted"/>
<dbReference type="Pfam" id="PF00561">
    <property type="entry name" value="Abhydrolase_1"/>
    <property type="match status" value="1"/>
</dbReference>
<dbReference type="PANTHER" id="PTHR43798:SF33">
    <property type="entry name" value="HYDROLASE, PUTATIVE (AFU_ORTHOLOGUE AFUA_2G14860)-RELATED"/>
    <property type="match status" value="1"/>
</dbReference>